<dbReference type="Proteomes" id="UP000007029">
    <property type="component" value="Chromosome"/>
</dbReference>
<comment type="similarity">
    <text evidence="2">Belongs to the NADH dehydrogenase family.</text>
</comment>
<dbReference type="Pfam" id="PF07992">
    <property type="entry name" value="Pyr_redox_2"/>
    <property type="match status" value="1"/>
</dbReference>
<proteinExistence type="inferred from homology"/>
<keyword evidence="3" id="KW-0285">Flavoprotein</keyword>
<gene>
    <name evidence="7" type="ordered locus">RD1_2501</name>
</gene>
<sequence length="383" mass="40479">MSKILIAGGGFAGLWAAMAAAATRHRQDANNIAITLVSKDPHLCIRPRLYEGARPEMLVPLEPLLEAIDVGFETARISEVTPTALHTRQGVTMEHDRMILAMGSHVSIPAVPGAAVHGFTVDAYKQTEHLDAHLSKLDIAAPGASGFVVVGASFSGLEIATSLRDRLGSDPEIYLIDRQDIPGQSLGNSLTLEITSALEKANIQFLGGDSVTYVTADRVILHSGKVIDAATTIFATGLQPSPLVKDIGVHAGDGRLRLDRNLRVVGETGLFAAGDIGVAAADATHMTLMSCQHARPMGVVAGQNAVLDLLGQDLRPYAQPDYATCISLGASNAVFTQGWDRTIAKTGTEGAAIKTQINETWIYPPSPDAGREAIFDAIVPTRP</sequence>
<evidence type="ECO:0000256" key="2">
    <source>
        <dbReference type="ARBA" id="ARBA00005272"/>
    </source>
</evidence>
<dbReference type="GO" id="GO:0003955">
    <property type="term" value="F:NAD(P)H dehydrogenase (quinone) activity"/>
    <property type="evidence" value="ECO:0007669"/>
    <property type="project" value="TreeGrafter"/>
</dbReference>
<dbReference type="PRINTS" id="PR00368">
    <property type="entry name" value="FADPNR"/>
</dbReference>
<dbReference type="InterPro" id="IPR036188">
    <property type="entry name" value="FAD/NAD-bd_sf"/>
</dbReference>
<evidence type="ECO:0000313" key="8">
    <source>
        <dbReference type="Proteomes" id="UP000007029"/>
    </source>
</evidence>
<dbReference type="GO" id="GO:0019646">
    <property type="term" value="P:aerobic electron transport chain"/>
    <property type="evidence" value="ECO:0007669"/>
    <property type="project" value="TreeGrafter"/>
</dbReference>
<dbReference type="InterPro" id="IPR051169">
    <property type="entry name" value="NADH-Q_oxidoreductase"/>
</dbReference>
<evidence type="ECO:0000259" key="6">
    <source>
        <dbReference type="Pfam" id="PF07992"/>
    </source>
</evidence>
<dbReference type="InterPro" id="IPR023753">
    <property type="entry name" value="FAD/NAD-binding_dom"/>
</dbReference>
<evidence type="ECO:0000313" key="7">
    <source>
        <dbReference type="EMBL" id="ABG32061.1"/>
    </source>
</evidence>
<evidence type="ECO:0000256" key="1">
    <source>
        <dbReference type="ARBA" id="ARBA00001974"/>
    </source>
</evidence>
<evidence type="ECO:0000256" key="3">
    <source>
        <dbReference type="ARBA" id="ARBA00022630"/>
    </source>
</evidence>
<dbReference type="HOGENOM" id="CLU_021377_8_0_5"/>
<feature type="domain" description="FAD/NAD(P)-binding" evidence="6">
    <location>
        <begin position="3"/>
        <end position="298"/>
    </location>
</feature>
<reference evidence="7 8" key="1">
    <citation type="journal article" date="2007" name="J. Bacteriol.">
        <title>The complete genome sequence of Roseobacter denitrificans reveals a mixotrophic rather than photosynthetic metabolism.</title>
        <authorList>
            <person name="Swingley W.D."/>
            <person name="Sadekar S."/>
            <person name="Mastrian S.D."/>
            <person name="Matthies H.J."/>
            <person name="Hao J."/>
            <person name="Ramos H."/>
            <person name="Acharya C.R."/>
            <person name="Conrad A.L."/>
            <person name="Taylor H.L."/>
            <person name="Dejesa L.C."/>
            <person name="Shah M.K."/>
            <person name="O'huallachain M.E."/>
            <person name="Lince M.T."/>
            <person name="Blankenship R.E."/>
            <person name="Beatty J.T."/>
            <person name="Touchman J.W."/>
        </authorList>
    </citation>
    <scope>NUCLEOTIDE SEQUENCE [LARGE SCALE GENOMIC DNA]</scope>
    <source>
        <strain evidence="8">ATCC 33942 / OCh 114</strain>
    </source>
</reference>
<dbReference type="STRING" id="375451.RD1_2501"/>
<dbReference type="eggNOG" id="COG1252">
    <property type="taxonomic scope" value="Bacteria"/>
</dbReference>
<dbReference type="EMBL" id="CP000362">
    <property type="protein sequence ID" value="ABG32061.1"/>
    <property type="molecule type" value="Genomic_DNA"/>
</dbReference>
<comment type="cofactor">
    <cofactor evidence="1">
        <name>FAD</name>
        <dbReference type="ChEBI" id="CHEBI:57692"/>
    </cofactor>
</comment>
<organism evidence="7 8">
    <name type="scientific">Roseobacter denitrificans (strain ATCC 33942 / OCh 114)</name>
    <name type="common">Erythrobacter sp. (strain OCh 114)</name>
    <name type="synonym">Roseobacter denitrificans</name>
    <dbReference type="NCBI Taxonomy" id="375451"/>
    <lineage>
        <taxon>Bacteria</taxon>
        <taxon>Pseudomonadati</taxon>
        <taxon>Pseudomonadota</taxon>
        <taxon>Alphaproteobacteria</taxon>
        <taxon>Rhodobacterales</taxon>
        <taxon>Roseobacteraceae</taxon>
        <taxon>Roseobacter</taxon>
    </lineage>
</organism>
<dbReference type="KEGG" id="rde:RD1_2501"/>
<dbReference type="OrthoDB" id="9781621at2"/>
<dbReference type="Gene3D" id="3.50.50.100">
    <property type="match status" value="1"/>
</dbReference>
<evidence type="ECO:0000256" key="4">
    <source>
        <dbReference type="ARBA" id="ARBA00022827"/>
    </source>
</evidence>
<name>Q166N2_ROSDO</name>
<keyword evidence="4" id="KW-0274">FAD</keyword>
<dbReference type="SUPFAM" id="SSF51905">
    <property type="entry name" value="FAD/NAD(P)-binding domain"/>
    <property type="match status" value="1"/>
</dbReference>
<dbReference type="PANTHER" id="PTHR42913:SF3">
    <property type="entry name" value="64 KDA MITOCHONDRIAL NADH DEHYDROGENASE (EUROFUNG)"/>
    <property type="match status" value="1"/>
</dbReference>
<keyword evidence="8" id="KW-1185">Reference proteome</keyword>
<evidence type="ECO:0000256" key="5">
    <source>
        <dbReference type="ARBA" id="ARBA00023002"/>
    </source>
</evidence>
<protein>
    <submittedName>
        <fullName evidence="7">Pyridine nucleotide-disulphide oxidoreductase family protein</fullName>
    </submittedName>
</protein>
<dbReference type="RefSeq" id="WP_011568678.1">
    <property type="nucleotide sequence ID" value="NC_008209.1"/>
</dbReference>
<dbReference type="PANTHER" id="PTHR42913">
    <property type="entry name" value="APOPTOSIS-INDUCING FACTOR 1"/>
    <property type="match status" value="1"/>
</dbReference>
<dbReference type="AlphaFoldDB" id="Q166N2"/>
<keyword evidence="5" id="KW-0560">Oxidoreductase</keyword>
<accession>Q166N2</accession>